<keyword evidence="1" id="KW-0812">Transmembrane</keyword>
<dbReference type="OrthoDB" id="7062720at2"/>
<proteinExistence type="predicted"/>
<evidence type="ECO:0000313" key="3">
    <source>
        <dbReference type="Proteomes" id="UP000243679"/>
    </source>
</evidence>
<keyword evidence="1" id="KW-0472">Membrane</keyword>
<keyword evidence="1" id="KW-1133">Transmembrane helix</keyword>
<evidence type="ECO:0000313" key="2">
    <source>
        <dbReference type="EMBL" id="BAW79917.1"/>
    </source>
</evidence>
<name>A0A1Q2SLE7_9GAMM</name>
<dbReference type="RefSeq" id="WP_096526515.1">
    <property type="nucleotide sequence ID" value="NZ_AP014836.1"/>
</dbReference>
<sequence>MHTRTLLNLALTAIVIVLGLVFFYEPGSKADSPPLTSISSDKIEAIRVIHNESHEEIHLERKEGKWLLTAPIHGPANMLVVKTLLDVAKTKSYSHYPVQNLDLTKLGLSSPKNRLYLNDLAIDFGVTAPLNQNRYVLLADTVHLIDNTAFHTITSAAPKFLDPALLPDHHPISRLQIPQVTISNGNPNVNPKNVITLYQKEGQWVAEGIGIDNPPSSETIATLINAWQQYTVQQIGLKGDKTVLATIEIEQKGASPIHLDLLSDLPQLVLVRSDFGVQYNLPAPAWKTLFELPQGDSGNNKLSSDNKK</sequence>
<evidence type="ECO:0000256" key="1">
    <source>
        <dbReference type="SAM" id="Phobius"/>
    </source>
</evidence>
<dbReference type="Proteomes" id="UP000243679">
    <property type="component" value="Chromosome"/>
</dbReference>
<accession>A0A1Q2SLE7</accession>
<organism evidence="2 3">
    <name type="scientific">Candidatus Nitrosoglobus terrae</name>
    <dbReference type="NCBI Taxonomy" id="1630141"/>
    <lineage>
        <taxon>Bacteria</taxon>
        <taxon>Pseudomonadati</taxon>
        <taxon>Pseudomonadota</taxon>
        <taxon>Gammaproteobacteria</taxon>
        <taxon>Chromatiales</taxon>
        <taxon>Chromatiaceae</taxon>
        <taxon>Candidatus Nitrosoglobus</taxon>
    </lineage>
</organism>
<dbReference type="KEGG" id="ntt:TAO_0547"/>
<keyword evidence="3" id="KW-1185">Reference proteome</keyword>
<dbReference type="AlphaFoldDB" id="A0A1Q2SLE7"/>
<protein>
    <submittedName>
        <fullName evidence="2">Hypothetical conserved protein</fullName>
    </submittedName>
</protein>
<feature type="transmembrane region" description="Helical" evidence="1">
    <location>
        <begin position="6"/>
        <end position="24"/>
    </location>
</feature>
<dbReference type="EMBL" id="AP014836">
    <property type="protein sequence ID" value="BAW79917.1"/>
    <property type="molecule type" value="Genomic_DNA"/>
</dbReference>
<gene>
    <name evidence="2" type="ORF">TAO_0547</name>
</gene>
<reference evidence="2 3" key="1">
    <citation type="journal article" date="2017" name="ISME J.">
        <title>An acid-tolerant ammonia-oxidizing ?-proteobacterium from soil.</title>
        <authorList>
            <person name="Hayatsu M."/>
            <person name="Tago K."/>
            <person name="Uchiyama I."/>
            <person name="Toyoda A."/>
            <person name="Wang Y."/>
            <person name="Shimomura Y."/>
            <person name="Okubo T."/>
            <person name="Kurisu F."/>
            <person name="Hirono Y."/>
            <person name="Nonaka K."/>
            <person name="Akiyama H."/>
            <person name="Itoh T."/>
            <person name="Takami H."/>
        </authorList>
    </citation>
    <scope>NUCLEOTIDE SEQUENCE [LARGE SCALE GENOMIC DNA]</scope>
    <source>
        <strain evidence="2 3">TAO100</strain>
    </source>
</reference>